<organism evidence="2 3">
    <name type="scientific">Saccoglossus kowalevskii</name>
    <name type="common">Acorn worm</name>
    <dbReference type="NCBI Taxonomy" id="10224"/>
    <lineage>
        <taxon>Eukaryota</taxon>
        <taxon>Metazoa</taxon>
        <taxon>Hemichordata</taxon>
        <taxon>Enteropneusta</taxon>
        <taxon>Harrimaniidae</taxon>
        <taxon>Saccoglossus</taxon>
    </lineage>
</organism>
<sequence>MEVTRQPVISRQPSCMRSKTACCERMGKKAERRSFCADAKLSTDTKHGSKPPTPEVEVIGIDVEKEHRKAKNKIQINVNGEIYWKHTGALNTREKKRQQVVERSMERELKQTGVRLDRYTDTLKQELQEFEAQKRLMKRHPAAGYSYRDDNKLYQRNMLDRYGTRGRYLFSVQHELRKQRQYIDADQKKKDATKKIVLRDIKRRSFSDDSKRKEELPRMTRPPHLPKLTEVPNKPSPLRLNGVALSTRKHPSRGSKTLPPL</sequence>
<evidence type="ECO:0000313" key="2">
    <source>
        <dbReference type="Proteomes" id="UP000694865"/>
    </source>
</evidence>
<gene>
    <name evidence="3" type="primary">LOC102805837</name>
</gene>
<keyword evidence="2" id="KW-1185">Reference proteome</keyword>
<evidence type="ECO:0000313" key="3">
    <source>
        <dbReference type="RefSeq" id="XP_006825861.1"/>
    </source>
</evidence>
<name>A0ABM0N0S0_SACKO</name>
<reference evidence="3" key="1">
    <citation type="submission" date="2025-08" db="UniProtKB">
        <authorList>
            <consortium name="RefSeq"/>
        </authorList>
    </citation>
    <scope>IDENTIFICATION</scope>
    <source>
        <tissue evidence="3">Testes</tissue>
    </source>
</reference>
<evidence type="ECO:0000256" key="1">
    <source>
        <dbReference type="SAM" id="MobiDB-lite"/>
    </source>
</evidence>
<proteinExistence type="predicted"/>
<dbReference type="Proteomes" id="UP000694865">
    <property type="component" value="Unplaced"/>
</dbReference>
<dbReference type="RefSeq" id="XP_006825861.1">
    <property type="nucleotide sequence ID" value="XM_006825798.1"/>
</dbReference>
<feature type="region of interest" description="Disordered" evidence="1">
    <location>
        <begin position="207"/>
        <end position="261"/>
    </location>
</feature>
<protein>
    <submittedName>
        <fullName evidence="3">Uncharacterized protein LOC102805837</fullName>
    </submittedName>
</protein>
<dbReference type="GeneID" id="102805837"/>
<feature type="compositionally biased region" description="Basic and acidic residues" evidence="1">
    <location>
        <begin position="207"/>
        <end position="218"/>
    </location>
</feature>
<accession>A0ABM0N0S0</accession>